<dbReference type="PIRSF" id="PIRSF004848">
    <property type="entry name" value="YBL036c_PLPDEIII"/>
    <property type="match status" value="1"/>
</dbReference>
<dbReference type="NCBIfam" id="TIGR00044">
    <property type="entry name" value="YggS family pyridoxal phosphate-dependent enzyme"/>
    <property type="match status" value="1"/>
</dbReference>
<dbReference type="SUPFAM" id="SSF51419">
    <property type="entry name" value="PLP-binding barrel"/>
    <property type="match status" value="1"/>
</dbReference>
<dbReference type="PANTHER" id="PTHR10146">
    <property type="entry name" value="PROLINE SYNTHETASE CO-TRANSCRIBED BACTERIAL HOMOLOG PROTEIN"/>
    <property type="match status" value="1"/>
</dbReference>
<evidence type="ECO:0000256" key="2">
    <source>
        <dbReference type="RuleBase" id="RU004514"/>
    </source>
</evidence>
<accession>A0A7C4ABH2</accession>
<reference evidence="4" key="1">
    <citation type="journal article" date="2020" name="mSystems">
        <title>Genome- and Community-Level Interaction Insights into Carbon Utilization and Element Cycling Functions of Hydrothermarchaeota in Hydrothermal Sediment.</title>
        <authorList>
            <person name="Zhou Z."/>
            <person name="Liu Y."/>
            <person name="Xu W."/>
            <person name="Pan J."/>
            <person name="Luo Z.H."/>
            <person name="Li M."/>
        </authorList>
    </citation>
    <scope>NUCLEOTIDE SEQUENCE [LARGE SCALE GENOMIC DNA]</scope>
    <source>
        <strain evidence="4">SpSt-413</strain>
    </source>
</reference>
<evidence type="ECO:0000259" key="3">
    <source>
        <dbReference type="Pfam" id="PF01168"/>
    </source>
</evidence>
<organism evidence="4">
    <name type="scientific">Fundidesulfovibrio putealis</name>
    <dbReference type="NCBI Taxonomy" id="270496"/>
    <lineage>
        <taxon>Bacteria</taxon>
        <taxon>Pseudomonadati</taxon>
        <taxon>Thermodesulfobacteriota</taxon>
        <taxon>Desulfovibrionia</taxon>
        <taxon>Desulfovibrionales</taxon>
        <taxon>Desulfovibrionaceae</taxon>
        <taxon>Fundidesulfovibrio</taxon>
    </lineage>
</organism>
<dbReference type="Pfam" id="PF01168">
    <property type="entry name" value="Ala_racemase_N"/>
    <property type="match status" value="1"/>
</dbReference>
<dbReference type="InterPro" id="IPR011078">
    <property type="entry name" value="PyrdxlP_homeostasis"/>
</dbReference>
<evidence type="ECO:0000256" key="1">
    <source>
        <dbReference type="ARBA" id="ARBA00022898"/>
    </source>
</evidence>
<dbReference type="Gene3D" id="3.20.20.10">
    <property type="entry name" value="Alanine racemase"/>
    <property type="match status" value="1"/>
</dbReference>
<feature type="domain" description="Alanine racemase N-terminal" evidence="3">
    <location>
        <begin position="2"/>
        <end position="184"/>
    </location>
</feature>
<dbReference type="EMBL" id="DSRP01000072">
    <property type="protein sequence ID" value="HGG91511.1"/>
    <property type="molecule type" value="Genomic_DNA"/>
</dbReference>
<dbReference type="PROSITE" id="PS01211">
    <property type="entry name" value="UPF0001"/>
    <property type="match status" value="1"/>
</dbReference>
<keyword evidence="1" id="KW-0663">Pyridoxal phosphate</keyword>
<protein>
    <submittedName>
        <fullName evidence="4">YggS family pyridoxal phosphate-dependent enzyme</fullName>
    </submittedName>
</protein>
<name>A0A7C4ABH2_9BACT</name>
<dbReference type="AlphaFoldDB" id="A0A7C4ABH2"/>
<comment type="similarity">
    <text evidence="2">Belongs to the pyridoxal phosphate-binding protein YggS/PROSC family.</text>
</comment>
<sequence>VEALHHAGQDVFGESYVQEALPKMDALAGLPLTWHFIGRLQKNKVKYIAGRFGLIHSIDSLELAQVVHKKSAQLGLVQPVLLQVNLACEEQKAGCSAGELDALAEAVAAMSGLRLEGLMLMPPWNPDPESGRGLFALARRTLDDLRARLGLPGLTRLSMGMSHDVEQAVEEGATLVRVGTDLFGRR</sequence>
<evidence type="ECO:0000313" key="4">
    <source>
        <dbReference type="EMBL" id="HGG91511.1"/>
    </source>
</evidence>
<dbReference type="PANTHER" id="PTHR10146:SF14">
    <property type="entry name" value="PYRIDOXAL PHOSPHATE HOMEOSTASIS PROTEIN"/>
    <property type="match status" value="1"/>
</dbReference>
<dbReference type="CDD" id="cd00635">
    <property type="entry name" value="PLPDE_III_YBL036c_like"/>
    <property type="match status" value="1"/>
</dbReference>
<gene>
    <name evidence="4" type="ORF">ENR59_00975</name>
</gene>
<feature type="non-terminal residue" evidence="4">
    <location>
        <position position="1"/>
    </location>
</feature>
<proteinExistence type="inferred from homology"/>
<dbReference type="GO" id="GO:0030170">
    <property type="term" value="F:pyridoxal phosphate binding"/>
    <property type="evidence" value="ECO:0007669"/>
    <property type="project" value="InterPro"/>
</dbReference>
<dbReference type="InterPro" id="IPR001608">
    <property type="entry name" value="Ala_racemase_N"/>
</dbReference>
<dbReference type="InterPro" id="IPR029066">
    <property type="entry name" value="PLP-binding_barrel"/>
</dbReference>
<comment type="caution">
    <text evidence="4">The sequence shown here is derived from an EMBL/GenBank/DDBJ whole genome shotgun (WGS) entry which is preliminary data.</text>
</comment>